<feature type="repeat" description="WD" evidence="4">
    <location>
        <begin position="40"/>
        <end position="74"/>
    </location>
</feature>
<dbReference type="Proteomes" id="UP000664534">
    <property type="component" value="Unassembled WGS sequence"/>
</dbReference>
<keyword evidence="6" id="KW-1185">Reference proteome</keyword>
<dbReference type="OrthoDB" id="340259at2759"/>
<organism evidence="5 6">
    <name type="scientific">Imshaugia aleurites</name>
    <dbReference type="NCBI Taxonomy" id="172621"/>
    <lineage>
        <taxon>Eukaryota</taxon>
        <taxon>Fungi</taxon>
        <taxon>Dikarya</taxon>
        <taxon>Ascomycota</taxon>
        <taxon>Pezizomycotina</taxon>
        <taxon>Lecanoromycetes</taxon>
        <taxon>OSLEUM clade</taxon>
        <taxon>Lecanoromycetidae</taxon>
        <taxon>Lecanorales</taxon>
        <taxon>Lecanorineae</taxon>
        <taxon>Parmeliaceae</taxon>
        <taxon>Imshaugia</taxon>
    </lineage>
</organism>
<dbReference type="SMART" id="SM00320">
    <property type="entry name" value="WD40"/>
    <property type="match status" value="5"/>
</dbReference>
<feature type="repeat" description="WD" evidence="4">
    <location>
        <begin position="214"/>
        <end position="246"/>
    </location>
</feature>
<evidence type="ECO:0000313" key="6">
    <source>
        <dbReference type="Proteomes" id="UP000664534"/>
    </source>
</evidence>
<comment type="similarity">
    <text evidence="3">Belongs to the THOC3 family.</text>
</comment>
<evidence type="ECO:0000256" key="3">
    <source>
        <dbReference type="ARBA" id="ARBA00046343"/>
    </source>
</evidence>
<evidence type="ECO:0000313" key="5">
    <source>
        <dbReference type="EMBL" id="CAF9909441.1"/>
    </source>
</evidence>
<proteinExistence type="inferred from homology"/>
<dbReference type="Gene3D" id="2.130.10.10">
    <property type="entry name" value="YVTN repeat-like/Quinoprotein amine dehydrogenase"/>
    <property type="match status" value="2"/>
</dbReference>
<dbReference type="PANTHER" id="PTHR22839">
    <property type="entry name" value="THO COMPLEX SUBUNIT 3 THO3"/>
    <property type="match status" value="1"/>
</dbReference>
<dbReference type="PROSITE" id="PS50082">
    <property type="entry name" value="WD_REPEATS_2"/>
    <property type="match status" value="3"/>
</dbReference>
<dbReference type="Pfam" id="PF00400">
    <property type="entry name" value="WD40"/>
    <property type="match status" value="4"/>
</dbReference>
<dbReference type="GO" id="GO:0006406">
    <property type="term" value="P:mRNA export from nucleus"/>
    <property type="evidence" value="ECO:0007669"/>
    <property type="project" value="InterPro"/>
</dbReference>
<protein>
    <submittedName>
        <fullName evidence="5">THO complex subunit 3</fullName>
    </submittedName>
</protein>
<gene>
    <name evidence="5" type="primary">THOC3</name>
    <name evidence="5" type="ORF">IMSHALPRED_008362</name>
</gene>
<reference evidence="5" key="1">
    <citation type="submission" date="2021-03" db="EMBL/GenBank/DDBJ databases">
        <authorList>
            <person name="Tagirdzhanova G."/>
        </authorList>
    </citation>
    <scope>NUCLEOTIDE SEQUENCE</scope>
</reference>
<keyword evidence="2" id="KW-0677">Repeat</keyword>
<sequence length="338" mass="35867">MAPPHPRRPIAKDRFAALFPTLKVQTYHDPASRGPGSHTIRTIAWNPTGHLIATGSADRTLRIWNPEKPQVKNSTELRGHTGGIERVAWNPTKEAELASVSSDGTCRFWDVRSKTCTATVQLGGEGLTIAWAADGSVVMVGRKLTNIRPTNQDDTLIPITTHPTPTAQPSHPPSLQTNQCTFTHTTPPTHLLLTRGDGSVTISSYPSLQPLHTLHAHTSSCLSLALSPTARYLAIGGSDALISLYDTTDWVCKRTLTNLTGAVKSVGFSFDGSFVVGGSDEGNVLEVAHTESGEYVGKVDIGASGGCGVVAWHPGRYWIAWAGEGGGLKILGAAGGQL</sequence>
<dbReference type="AlphaFoldDB" id="A0A8H3EV45"/>
<dbReference type="SUPFAM" id="SSF50978">
    <property type="entry name" value="WD40 repeat-like"/>
    <property type="match status" value="1"/>
</dbReference>
<dbReference type="InterPro" id="IPR020472">
    <property type="entry name" value="WD40_PAC1"/>
</dbReference>
<name>A0A8H3EV45_9LECA</name>
<feature type="repeat" description="WD" evidence="4">
    <location>
        <begin position="77"/>
        <end position="119"/>
    </location>
</feature>
<evidence type="ECO:0000256" key="4">
    <source>
        <dbReference type="PROSITE-ProRule" id="PRU00221"/>
    </source>
</evidence>
<dbReference type="PROSITE" id="PS00678">
    <property type="entry name" value="WD_REPEATS_1"/>
    <property type="match status" value="1"/>
</dbReference>
<dbReference type="EMBL" id="CAJPDT010000006">
    <property type="protein sequence ID" value="CAF9909441.1"/>
    <property type="molecule type" value="Genomic_DNA"/>
</dbReference>
<accession>A0A8H3EV45</accession>
<comment type="caution">
    <text evidence="5">The sequence shown here is derived from an EMBL/GenBank/DDBJ whole genome shotgun (WGS) entry which is preliminary data.</text>
</comment>
<evidence type="ECO:0000256" key="1">
    <source>
        <dbReference type="ARBA" id="ARBA00022574"/>
    </source>
</evidence>
<dbReference type="PROSITE" id="PS50294">
    <property type="entry name" value="WD_REPEATS_REGION"/>
    <property type="match status" value="2"/>
</dbReference>
<dbReference type="GO" id="GO:0000445">
    <property type="term" value="C:THO complex part of transcription export complex"/>
    <property type="evidence" value="ECO:0007669"/>
    <property type="project" value="TreeGrafter"/>
</dbReference>
<dbReference type="PANTHER" id="PTHR22839:SF0">
    <property type="entry name" value="THO COMPLEX SUBUNIT 3"/>
    <property type="match status" value="1"/>
</dbReference>
<keyword evidence="1 4" id="KW-0853">WD repeat</keyword>
<dbReference type="InterPro" id="IPR001680">
    <property type="entry name" value="WD40_rpt"/>
</dbReference>
<dbReference type="InterPro" id="IPR015943">
    <property type="entry name" value="WD40/YVTN_repeat-like_dom_sf"/>
</dbReference>
<dbReference type="InterPro" id="IPR036322">
    <property type="entry name" value="WD40_repeat_dom_sf"/>
</dbReference>
<evidence type="ECO:0000256" key="2">
    <source>
        <dbReference type="ARBA" id="ARBA00022737"/>
    </source>
</evidence>
<dbReference type="InterPro" id="IPR019775">
    <property type="entry name" value="WD40_repeat_CS"/>
</dbReference>
<dbReference type="PRINTS" id="PR00320">
    <property type="entry name" value="GPROTEINBRPT"/>
</dbReference>
<dbReference type="InterPro" id="IPR040132">
    <property type="entry name" value="Tex1/THOC3"/>
</dbReference>